<dbReference type="AlphaFoldDB" id="C5BR04"/>
<dbReference type="SUPFAM" id="SSF141371">
    <property type="entry name" value="PilZ domain-like"/>
    <property type="match status" value="1"/>
</dbReference>
<evidence type="ECO:0000259" key="1">
    <source>
        <dbReference type="Pfam" id="PF07238"/>
    </source>
</evidence>
<feature type="domain" description="PilZ" evidence="1">
    <location>
        <begin position="10"/>
        <end position="100"/>
    </location>
</feature>
<sequence length="105" mass="11753">MSLANREYQEKRNFIRMRVDTPIQMVLEADGERFEGKCRDLSGGGLLVELATALPVGTRARISIQSSHGHSPMLEAIALVNRVETQLDTTEKPCLIGMEIEELIR</sequence>
<evidence type="ECO:0000313" key="2">
    <source>
        <dbReference type="EMBL" id="ACR12703.1"/>
    </source>
</evidence>
<dbReference type="Proteomes" id="UP000009080">
    <property type="component" value="Chromosome"/>
</dbReference>
<dbReference type="HOGENOM" id="CLU_180682_0_0_6"/>
<organism evidence="2 3">
    <name type="scientific">Teredinibacter turnerae (strain ATCC 39867 / T7901)</name>
    <dbReference type="NCBI Taxonomy" id="377629"/>
    <lineage>
        <taxon>Bacteria</taxon>
        <taxon>Pseudomonadati</taxon>
        <taxon>Pseudomonadota</taxon>
        <taxon>Gammaproteobacteria</taxon>
        <taxon>Cellvibrionales</taxon>
        <taxon>Cellvibrionaceae</taxon>
        <taxon>Teredinibacter</taxon>
    </lineage>
</organism>
<dbReference type="STRING" id="377629.TERTU_1080"/>
<keyword evidence="3" id="KW-1185">Reference proteome</keyword>
<reference evidence="2 3" key="1">
    <citation type="journal article" date="2009" name="PLoS ONE">
        <title>The complete genome of Teredinibacter turnerae T7901: an intracellular endosymbiont of marine wood-boring bivalves (shipworms).</title>
        <authorList>
            <person name="Yang J.C."/>
            <person name="Madupu R."/>
            <person name="Durkin A.S."/>
            <person name="Ekborg N.A."/>
            <person name="Pedamallu C.S."/>
            <person name="Hostetler J.B."/>
            <person name="Radune D."/>
            <person name="Toms B.S."/>
            <person name="Henrissat B."/>
            <person name="Coutinho P.M."/>
            <person name="Schwarz S."/>
            <person name="Field L."/>
            <person name="Trindade-Silva A.E."/>
            <person name="Soares C.A.G."/>
            <person name="Elshahawi S."/>
            <person name="Hanora A."/>
            <person name="Schmidt E.W."/>
            <person name="Haygood M.G."/>
            <person name="Posfai J."/>
            <person name="Benner J."/>
            <person name="Madinger C."/>
            <person name="Nove J."/>
            <person name="Anton B."/>
            <person name="Chaudhary K."/>
            <person name="Foster J."/>
            <person name="Holman A."/>
            <person name="Kumar S."/>
            <person name="Lessard P.A."/>
            <person name="Luyten Y.A."/>
            <person name="Slatko B."/>
            <person name="Wood N."/>
            <person name="Wu B."/>
            <person name="Teplitski M."/>
            <person name="Mougous J.D."/>
            <person name="Ward N."/>
            <person name="Eisen J.A."/>
            <person name="Badger J.H."/>
            <person name="Distel D.L."/>
        </authorList>
    </citation>
    <scope>NUCLEOTIDE SEQUENCE [LARGE SCALE GENOMIC DNA]</scope>
    <source>
        <strain evidence="3">ATCC 39867 / T7901</strain>
    </source>
</reference>
<proteinExistence type="predicted"/>
<evidence type="ECO:0000313" key="3">
    <source>
        <dbReference type="Proteomes" id="UP000009080"/>
    </source>
</evidence>
<protein>
    <submittedName>
        <fullName evidence="2">Type IV pilus assembly protein PilZ</fullName>
    </submittedName>
</protein>
<dbReference type="RefSeq" id="WP_015818815.1">
    <property type="nucleotide sequence ID" value="NC_012997.1"/>
</dbReference>
<dbReference type="Gene3D" id="2.40.10.220">
    <property type="entry name" value="predicted glycosyltransferase like domains"/>
    <property type="match status" value="1"/>
</dbReference>
<dbReference type="KEGG" id="ttu:TERTU_1080"/>
<dbReference type="eggNOG" id="ENOG50337DM">
    <property type="taxonomic scope" value="Bacteria"/>
</dbReference>
<dbReference type="InterPro" id="IPR009875">
    <property type="entry name" value="PilZ_domain"/>
</dbReference>
<dbReference type="OrthoDB" id="5290589at2"/>
<dbReference type="EMBL" id="CP001614">
    <property type="protein sequence ID" value="ACR12703.1"/>
    <property type="molecule type" value="Genomic_DNA"/>
</dbReference>
<dbReference type="GeneID" id="58408844"/>
<gene>
    <name evidence="2" type="ordered locus">TERTU_1080</name>
</gene>
<accession>C5BR04</accession>
<name>C5BR04_TERTT</name>
<dbReference type="Pfam" id="PF07238">
    <property type="entry name" value="PilZ"/>
    <property type="match status" value="1"/>
</dbReference>
<dbReference type="GO" id="GO:0035438">
    <property type="term" value="F:cyclic-di-GMP binding"/>
    <property type="evidence" value="ECO:0007669"/>
    <property type="project" value="InterPro"/>
</dbReference>